<name>A0A8J3VN56_9ACTN</name>
<comment type="similarity">
    <text evidence="2">Belongs to the glycosyltransferase 2 family.</text>
</comment>
<keyword evidence="4 7" id="KW-0808">Transferase</keyword>
<proteinExistence type="inferred from homology"/>
<dbReference type="AlphaFoldDB" id="A0A8J3VN56"/>
<dbReference type="Gene3D" id="3.90.550.10">
    <property type="entry name" value="Spore Coat Polysaccharide Biosynthesis Protein SpsA, Chain A"/>
    <property type="match status" value="1"/>
</dbReference>
<dbReference type="Proteomes" id="UP000642748">
    <property type="component" value="Unassembled WGS sequence"/>
</dbReference>
<feature type="region of interest" description="Disordered" evidence="5">
    <location>
        <begin position="327"/>
        <end position="346"/>
    </location>
</feature>
<accession>A0A8J3VN56</accession>
<evidence type="ECO:0000313" key="7">
    <source>
        <dbReference type="EMBL" id="GIH12864.1"/>
    </source>
</evidence>
<protein>
    <submittedName>
        <fullName evidence="7">Transferase</fullName>
    </submittedName>
</protein>
<dbReference type="SUPFAM" id="SSF53448">
    <property type="entry name" value="Nucleotide-diphospho-sugar transferases"/>
    <property type="match status" value="1"/>
</dbReference>
<keyword evidence="8" id="KW-1185">Reference proteome</keyword>
<dbReference type="InterPro" id="IPR001173">
    <property type="entry name" value="Glyco_trans_2-like"/>
</dbReference>
<dbReference type="PANTHER" id="PTHR43179">
    <property type="entry name" value="RHAMNOSYLTRANSFERASE WBBL"/>
    <property type="match status" value="1"/>
</dbReference>
<sequence length="371" mass="39806">MSPPAGVSVVIPTLRRPSLDALVRRLAGQVDGSPVPVEVLVVPDPDRAGPAKARNAGWSAARYEWVAFLDDDVLPAPDWLAALLRDLDQPPDVGGVQGVVSVPCSVRPDDWERNTAGLARAAWATADMAYRRAALESVSGFDERFPRAYREDADLAYRVRRHGWRLVTGTRRTVHPVRPAGRWVSLAAQRGNADDALLRRLHGPDWHERLSAPAGRRHRHAAVVGAGLAAAALAILGQRGRRIGAAPVRVGGSRHLAARRAVRAGTALSGAAWLAGTAEFAAVRVRRAPGSDPVALALTSVLIPPLAVGHWLRGWLRFRGAPPWPDRATAAPPSSSPSRSVYPQSPRETACHVRISAARPIWKSVRRGAVG</sequence>
<dbReference type="GO" id="GO:0016757">
    <property type="term" value="F:glycosyltransferase activity"/>
    <property type="evidence" value="ECO:0007669"/>
    <property type="project" value="UniProtKB-KW"/>
</dbReference>
<evidence type="ECO:0000256" key="1">
    <source>
        <dbReference type="ARBA" id="ARBA00004776"/>
    </source>
</evidence>
<evidence type="ECO:0000256" key="4">
    <source>
        <dbReference type="ARBA" id="ARBA00022679"/>
    </source>
</evidence>
<organism evidence="7 8">
    <name type="scientific">Rugosimonospora africana</name>
    <dbReference type="NCBI Taxonomy" id="556532"/>
    <lineage>
        <taxon>Bacteria</taxon>
        <taxon>Bacillati</taxon>
        <taxon>Actinomycetota</taxon>
        <taxon>Actinomycetes</taxon>
        <taxon>Micromonosporales</taxon>
        <taxon>Micromonosporaceae</taxon>
        <taxon>Rugosimonospora</taxon>
    </lineage>
</organism>
<dbReference type="Pfam" id="PF00535">
    <property type="entry name" value="Glycos_transf_2"/>
    <property type="match status" value="1"/>
</dbReference>
<evidence type="ECO:0000259" key="6">
    <source>
        <dbReference type="Pfam" id="PF00535"/>
    </source>
</evidence>
<keyword evidence="3" id="KW-0328">Glycosyltransferase</keyword>
<gene>
    <name evidence="7" type="ORF">Raf01_10360</name>
</gene>
<evidence type="ECO:0000256" key="2">
    <source>
        <dbReference type="ARBA" id="ARBA00006739"/>
    </source>
</evidence>
<comment type="caution">
    <text evidence="7">The sequence shown here is derived from an EMBL/GenBank/DDBJ whole genome shotgun (WGS) entry which is preliminary data.</text>
</comment>
<feature type="domain" description="Glycosyltransferase 2-like" evidence="6">
    <location>
        <begin position="39"/>
        <end position="122"/>
    </location>
</feature>
<dbReference type="EMBL" id="BONZ01000012">
    <property type="protein sequence ID" value="GIH12864.1"/>
    <property type="molecule type" value="Genomic_DNA"/>
</dbReference>
<dbReference type="InterPro" id="IPR029044">
    <property type="entry name" value="Nucleotide-diphossugar_trans"/>
</dbReference>
<comment type="pathway">
    <text evidence="1">Cell wall biogenesis; cell wall polysaccharide biosynthesis.</text>
</comment>
<evidence type="ECO:0000256" key="3">
    <source>
        <dbReference type="ARBA" id="ARBA00022676"/>
    </source>
</evidence>
<dbReference type="RefSeq" id="WP_203916574.1">
    <property type="nucleotide sequence ID" value="NZ_BONZ01000012.1"/>
</dbReference>
<reference evidence="7" key="1">
    <citation type="submission" date="2021-01" db="EMBL/GenBank/DDBJ databases">
        <title>Whole genome shotgun sequence of Rugosimonospora africana NBRC 104875.</title>
        <authorList>
            <person name="Komaki H."/>
            <person name="Tamura T."/>
        </authorList>
    </citation>
    <scope>NUCLEOTIDE SEQUENCE</scope>
    <source>
        <strain evidence="7">NBRC 104875</strain>
    </source>
</reference>
<evidence type="ECO:0000256" key="5">
    <source>
        <dbReference type="SAM" id="MobiDB-lite"/>
    </source>
</evidence>
<evidence type="ECO:0000313" key="8">
    <source>
        <dbReference type="Proteomes" id="UP000642748"/>
    </source>
</evidence>
<dbReference type="PANTHER" id="PTHR43179:SF12">
    <property type="entry name" value="GALACTOFURANOSYLTRANSFERASE GLFT2"/>
    <property type="match status" value="1"/>
</dbReference>